<dbReference type="InterPro" id="IPR002502">
    <property type="entry name" value="Amidase_domain"/>
</dbReference>
<gene>
    <name evidence="5" type="ORF">HNR25_005158</name>
</gene>
<keyword evidence="6" id="KW-1185">Reference proteome</keyword>
<dbReference type="EMBL" id="JACHLY010000002">
    <property type="protein sequence ID" value="MBB6001329.1"/>
    <property type="molecule type" value="Genomic_DNA"/>
</dbReference>
<evidence type="ECO:0000256" key="1">
    <source>
        <dbReference type="ARBA" id="ARBA00007553"/>
    </source>
</evidence>
<evidence type="ECO:0000259" key="4">
    <source>
        <dbReference type="SMART" id="SM00701"/>
    </source>
</evidence>
<dbReference type="GO" id="GO:0009253">
    <property type="term" value="P:peptidoglycan catabolic process"/>
    <property type="evidence" value="ECO:0007669"/>
    <property type="project" value="InterPro"/>
</dbReference>
<comment type="caution">
    <text evidence="5">The sequence shown here is derived from an EMBL/GenBank/DDBJ whole genome shotgun (WGS) entry which is preliminary data.</text>
</comment>
<dbReference type="CDD" id="cd06583">
    <property type="entry name" value="PGRP"/>
    <property type="match status" value="1"/>
</dbReference>
<dbReference type="GO" id="GO:0008745">
    <property type="term" value="F:N-acetylmuramoyl-L-alanine amidase activity"/>
    <property type="evidence" value="ECO:0007669"/>
    <property type="project" value="InterPro"/>
</dbReference>
<dbReference type="InterPro" id="IPR036505">
    <property type="entry name" value="Amidase/PGRP_sf"/>
</dbReference>
<dbReference type="InterPro" id="IPR006619">
    <property type="entry name" value="PGRP_domain_met/bac"/>
</dbReference>
<dbReference type="SMART" id="SM00644">
    <property type="entry name" value="Ami_2"/>
    <property type="match status" value="1"/>
</dbReference>
<feature type="region of interest" description="Disordered" evidence="2">
    <location>
        <begin position="243"/>
        <end position="265"/>
    </location>
</feature>
<feature type="domain" description="Peptidoglycan recognition protein family" evidence="4">
    <location>
        <begin position="4"/>
        <end position="135"/>
    </location>
</feature>
<sequence length="265" mass="28231">MATVPIIERSQWGARDPRGRKYVSWGTRTEFIVHHSAGPTSQTVRSIQDFHMDSRGWSDIGYNLLVDDAGHAYDGRGWLVVGAHAVGHNTSGIGVCYIGQNAPTDPAKRTIRALYDMACEQAGRQLETLGHGDVNDTTCPGGNLDAWVHDGMPVDGLDTNGGHELIGLKKGDQGERVKGLQVCIMYAGVDLPQYGADGDYGDETAEGLRQARELVGSDAGPGYGDRVSGWAYGQLMKLLAENTGGDGTASLPDTISVSGDLDVED</sequence>
<dbReference type="SMART" id="SM00701">
    <property type="entry name" value="PGRP"/>
    <property type="match status" value="1"/>
</dbReference>
<evidence type="ECO:0000256" key="2">
    <source>
        <dbReference type="SAM" id="MobiDB-lite"/>
    </source>
</evidence>
<dbReference type="Gene3D" id="3.40.80.10">
    <property type="entry name" value="Peptidoglycan recognition protein-like"/>
    <property type="match status" value="1"/>
</dbReference>
<dbReference type="SUPFAM" id="SSF47090">
    <property type="entry name" value="PGBD-like"/>
    <property type="match status" value="1"/>
</dbReference>
<dbReference type="PANTHER" id="PTHR11022">
    <property type="entry name" value="PEPTIDOGLYCAN RECOGNITION PROTEIN"/>
    <property type="match status" value="1"/>
</dbReference>
<dbReference type="Pfam" id="PF01510">
    <property type="entry name" value="Amidase_2"/>
    <property type="match status" value="1"/>
</dbReference>
<evidence type="ECO:0000259" key="3">
    <source>
        <dbReference type="SMART" id="SM00644"/>
    </source>
</evidence>
<comment type="similarity">
    <text evidence="1">Belongs to the N-acetylmuramoyl-L-alanine amidase 2 family.</text>
</comment>
<dbReference type="Proteomes" id="UP000578077">
    <property type="component" value="Unassembled WGS sequence"/>
</dbReference>
<reference evidence="5 6" key="1">
    <citation type="submission" date="2020-08" db="EMBL/GenBank/DDBJ databases">
        <title>Sequencing the genomes of 1000 actinobacteria strains.</title>
        <authorList>
            <person name="Klenk H.-P."/>
        </authorList>
    </citation>
    <scope>NUCLEOTIDE SEQUENCE [LARGE SCALE GENOMIC DNA]</scope>
    <source>
        <strain evidence="5 6">DSM 44593</strain>
    </source>
</reference>
<name>A0A841EIW1_9ACTN</name>
<evidence type="ECO:0000313" key="6">
    <source>
        <dbReference type="Proteomes" id="UP000578077"/>
    </source>
</evidence>
<organism evidence="5 6">
    <name type="scientific">Streptomonospora salina</name>
    <dbReference type="NCBI Taxonomy" id="104205"/>
    <lineage>
        <taxon>Bacteria</taxon>
        <taxon>Bacillati</taxon>
        <taxon>Actinomycetota</taxon>
        <taxon>Actinomycetes</taxon>
        <taxon>Streptosporangiales</taxon>
        <taxon>Nocardiopsidaceae</taxon>
        <taxon>Streptomonospora</taxon>
    </lineage>
</organism>
<dbReference type="GO" id="GO:0008270">
    <property type="term" value="F:zinc ion binding"/>
    <property type="evidence" value="ECO:0007669"/>
    <property type="project" value="InterPro"/>
</dbReference>
<dbReference type="InterPro" id="IPR015510">
    <property type="entry name" value="PGRP"/>
</dbReference>
<feature type="domain" description="N-acetylmuramoyl-L-alanine amidase" evidence="3">
    <location>
        <begin position="16"/>
        <end position="141"/>
    </location>
</feature>
<evidence type="ECO:0008006" key="7">
    <source>
        <dbReference type="Google" id="ProtNLM"/>
    </source>
</evidence>
<dbReference type="RefSeq" id="WP_184640525.1">
    <property type="nucleotide sequence ID" value="NZ_BAABKT010000035.1"/>
</dbReference>
<protein>
    <recommendedName>
        <fullName evidence="7">N-acetylmuramoyl-L-alanine amidase</fullName>
    </recommendedName>
</protein>
<dbReference type="SUPFAM" id="SSF55846">
    <property type="entry name" value="N-acetylmuramoyl-L-alanine amidase-like"/>
    <property type="match status" value="1"/>
</dbReference>
<dbReference type="InterPro" id="IPR036365">
    <property type="entry name" value="PGBD-like_sf"/>
</dbReference>
<dbReference type="PANTHER" id="PTHR11022:SF41">
    <property type="entry name" value="PEPTIDOGLYCAN-RECOGNITION PROTEIN LC-RELATED"/>
    <property type="match status" value="1"/>
</dbReference>
<accession>A0A841EIW1</accession>
<dbReference type="AlphaFoldDB" id="A0A841EIW1"/>
<proteinExistence type="inferred from homology"/>
<evidence type="ECO:0000313" key="5">
    <source>
        <dbReference type="EMBL" id="MBB6001329.1"/>
    </source>
</evidence>